<feature type="compositionally biased region" description="Low complexity" evidence="1">
    <location>
        <begin position="55"/>
        <end position="64"/>
    </location>
</feature>
<reference evidence="3" key="2">
    <citation type="submission" date="2018-07" db="EMBL/GenBank/DDBJ databases">
        <authorList>
            <person name="Quirk P.G."/>
            <person name="Krulwich T.A."/>
        </authorList>
    </citation>
    <scope>NUCLEOTIDE SEQUENCE</scope>
</reference>
<evidence type="ECO:0000256" key="1">
    <source>
        <dbReference type="SAM" id="MobiDB-lite"/>
    </source>
</evidence>
<name>A0A336M3N7_CULSO</name>
<dbReference type="InterPro" id="IPR011009">
    <property type="entry name" value="Kinase-like_dom_sf"/>
</dbReference>
<proteinExistence type="predicted"/>
<dbReference type="SUPFAM" id="SSF56112">
    <property type="entry name" value="Protein kinase-like (PK-like)"/>
    <property type="match status" value="1"/>
</dbReference>
<dbReference type="EMBL" id="UFQS01000363">
    <property type="protein sequence ID" value="SSX03177.1"/>
    <property type="molecule type" value="Genomic_DNA"/>
</dbReference>
<dbReference type="VEuPathDB" id="VectorBase:CSON009235"/>
<gene>
    <name evidence="3" type="primary">CSON009235</name>
</gene>
<evidence type="ECO:0000313" key="2">
    <source>
        <dbReference type="EMBL" id="SSX03177.1"/>
    </source>
</evidence>
<dbReference type="AlphaFoldDB" id="A0A336M3N7"/>
<accession>A0A336M3N7</accession>
<organism evidence="3">
    <name type="scientific">Culicoides sonorensis</name>
    <name type="common">Biting midge</name>
    <dbReference type="NCBI Taxonomy" id="179676"/>
    <lineage>
        <taxon>Eukaryota</taxon>
        <taxon>Metazoa</taxon>
        <taxon>Ecdysozoa</taxon>
        <taxon>Arthropoda</taxon>
        <taxon>Hexapoda</taxon>
        <taxon>Insecta</taxon>
        <taxon>Pterygota</taxon>
        <taxon>Neoptera</taxon>
        <taxon>Endopterygota</taxon>
        <taxon>Diptera</taxon>
        <taxon>Nematocera</taxon>
        <taxon>Chironomoidea</taxon>
        <taxon>Ceratopogonidae</taxon>
        <taxon>Ceratopogoninae</taxon>
        <taxon>Culicoides</taxon>
        <taxon>Monoculicoides</taxon>
    </lineage>
</organism>
<dbReference type="InterPro" id="IPR016024">
    <property type="entry name" value="ARM-type_fold"/>
</dbReference>
<dbReference type="OMA" id="SITPLMN"/>
<dbReference type="EMBL" id="UFQT01000363">
    <property type="protein sequence ID" value="SSX23543.1"/>
    <property type="molecule type" value="Genomic_DNA"/>
</dbReference>
<sequence>MGNETSSQLKGLIIDKKAVEVTDFYSLNLGHLPYSSSPNSAHDSTTNKNNRKSGNKNGNSQENQKLEQQQQLLAIFQNDDPLQTNFIVDGQNPLTRAIHNIKIYRHPNILKYVAAWTHGTNSFLATENCKPLSAVLSGLNDIQICIGLKSVLGAVAFLVEQAKARHLNICISSIYVNDEGQWKLFGFEHVWKSSNLTPTIIEKSSTYRYKKAVAKDEIQCGMRGIEQYAFAVLCDDLLKQKTKGSIPHIEEFRDYCMKHLKHEDTSYRPSLSAILLHPYFNHDFILIHSYLTELPLKSHESKQEFFSTLLDRLRQFDEEIVASQLAGLLLSRLVLLDMTAKNCFIPYLLKPKNIDDIPEGLIISGPGLFTQHIFQKYLIPRLKQAFAIKDSQIRIALLEYFPSYVEMFAKDDLRNEILPQLLLGIKDTNDFLVSRTLLCMADLVPILGATQVIGGNRTKIFSDGRPQGPETQIVKCRTEPRSITPVITSAEHLLSESPVPEAVDISGSFTMNGTNGILNEIDLSSNVEETDSNMNELMPERLTPEGEEMENQICTVNTAKAASVENEDWSDWENQPLEETEQSSQDHVNTSVIEPLNVKLMQRTAIIKDNIDELDIKNQTFKKIEQPEEFDYFKDMEPVIKSTNLSMFDAKPKEGSVKPDEIEAVSSTRLNISVQDTNTAEHGWGDDDAWGE</sequence>
<dbReference type="PANTHER" id="PTHR12984:SF15">
    <property type="entry name" value="PROTEIN-ASSOCIATING WITH THE CARBOXYL-TERMINAL DOMAIN OF EZRIN"/>
    <property type="match status" value="1"/>
</dbReference>
<dbReference type="InterPro" id="IPR011989">
    <property type="entry name" value="ARM-like"/>
</dbReference>
<evidence type="ECO:0000313" key="3">
    <source>
        <dbReference type="EMBL" id="SSX23543.1"/>
    </source>
</evidence>
<feature type="region of interest" description="Disordered" evidence="1">
    <location>
        <begin position="35"/>
        <end position="64"/>
    </location>
</feature>
<reference evidence="2" key="1">
    <citation type="submission" date="2018-04" db="EMBL/GenBank/DDBJ databases">
        <authorList>
            <person name="Go L.Y."/>
            <person name="Mitchell J.A."/>
        </authorList>
    </citation>
    <scope>NUCLEOTIDE SEQUENCE</scope>
    <source>
        <tissue evidence="2">Whole organism</tissue>
    </source>
</reference>
<dbReference type="Gene3D" id="1.10.510.10">
    <property type="entry name" value="Transferase(Phosphotransferase) domain 1"/>
    <property type="match status" value="1"/>
</dbReference>
<dbReference type="SUPFAM" id="SSF48371">
    <property type="entry name" value="ARM repeat"/>
    <property type="match status" value="1"/>
</dbReference>
<dbReference type="PANTHER" id="PTHR12984">
    <property type="entry name" value="SCY1-RELATED S/T PROTEIN KINASE-LIKE"/>
    <property type="match status" value="1"/>
</dbReference>
<dbReference type="Gene3D" id="1.25.10.10">
    <property type="entry name" value="Leucine-rich Repeat Variant"/>
    <property type="match status" value="1"/>
</dbReference>
<dbReference type="InterPro" id="IPR051177">
    <property type="entry name" value="CIK-Related_Protein"/>
</dbReference>
<protein>
    <submittedName>
        <fullName evidence="3">CSON009235 protein</fullName>
    </submittedName>
</protein>